<dbReference type="InterPro" id="IPR011701">
    <property type="entry name" value="MFS"/>
</dbReference>
<evidence type="ECO:0000313" key="9">
    <source>
        <dbReference type="EMBL" id="KAG8465923.1"/>
    </source>
</evidence>
<reference evidence="9" key="1">
    <citation type="submission" date="2021-05" db="EMBL/GenBank/DDBJ databases">
        <title>The genome of the haptophyte Pavlova lutheri (Diacronema luteri, Pavlovales) - a model for lipid biosynthesis in eukaryotic algae.</title>
        <authorList>
            <person name="Hulatt C.J."/>
            <person name="Posewitz M.C."/>
        </authorList>
    </citation>
    <scope>NUCLEOTIDE SEQUENCE</scope>
    <source>
        <strain evidence="9">NIVA-4/92</strain>
    </source>
</reference>
<comment type="caution">
    <text evidence="9">The sequence shown here is derived from an EMBL/GenBank/DDBJ whole genome shotgun (WGS) entry which is preliminary data.</text>
</comment>
<evidence type="ECO:0000256" key="5">
    <source>
        <dbReference type="SAM" id="MobiDB-lite"/>
    </source>
</evidence>
<feature type="transmembrane region" description="Helical" evidence="6">
    <location>
        <begin position="49"/>
        <end position="68"/>
    </location>
</feature>
<dbReference type="Pfam" id="PF07690">
    <property type="entry name" value="MFS_1"/>
    <property type="match status" value="1"/>
</dbReference>
<evidence type="ECO:0000313" key="10">
    <source>
        <dbReference type="Proteomes" id="UP000751190"/>
    </source>
</evidence>
<feature type="transmembrane region" description="Helical" evidence="6">
    <location>
        <begin position="118"/>
        <end position="143"/>
    </location>
</feature>
<protein>
    <recommendedName>
        <fullName evidence="8">Major facilitator superfamily (MFS) profile domain-containing protein</fullName>
    </recommendedName>
</protein>
<dbReference type="GO" id="GO:0016020">
    <property type="term" value="C:membrane"/>
    <property type="evidence" value="ECO:0007669"/>
    <property type="project" value="UniProtKB-SubCell"/>
</dbReference>
<keyword evidence="2 6" id="KW-0812">Transmembrane</keyword>
<keyword evidence="3 6" id="KW-1133">Transmembrane helix</keyword>
<dbReference type="Gene3D" id="1.20.1250.20">
    <property type="entry name" value="MFS general substrate transporter like domains"/>
    <property type="match status" value="1"/>
</dbReference>
<dbReference type="InterPro" id="IPR005829">
    <property type="entry name" value="Sugar_transporter_CS"/>
</dbReference>
<feature type="transmembrane region" description="Helical" evidence="6">
    <location>
        <begin position="180"/>
        <end position="199"/>
    </location>
</feature>
<evidence type="ECO:0000256" key="7">
    <source>
        <dbReference type="SAM" id="SignalP"/>
    </source>
</evidence>
<evidence type="ECO:0000256" key="3">
    <source>
        <dbReference type="ARBA" id="ARBA00022989"/>
    </source>
</evidence>
<dbReference type="InterPro" id="IPR036259">
    <property type="entry name" value="MFS_trans_sf"/>
</dbReference>
<feature type="signal peptide" evidence="7">
    <location>
        <begin position="1"/>
        <end position="16"/>
    </location>
</feature>
<feature type="transmembrane region" description="Helical" evidence="6">
    <location>
        <begin position="259"/>
        <end position="276"/>
    </location>
</feature>
<sequence>MLPLALFLATATLACARRPVAPALALRRSPPPPPETSEATPPADARRSLIALRISTGLVALALSLVVLSPTPALIGAVGADKATSMLQWVAAASAGTEVLLSPIVGALIDALGRKPMLVCATGALALAQALVACTSSVGALLLSQFASSMLIGVFMLSAAAATADLLVATPARLATESAVGMTVLTAGFAVGVPLSSMLPQRLTYTYGVSAALSLAGAAALSVSLGETLAPELRRPFDARVALRTPIACTRLFGASRRLALLSALLALQVLPFFTTDVLQVHALEAWRMGNAERTRLFTFVGASSVGANGLASALIRRLGLRDFTALAGVSHALYWAGVSHSGGAALLLALPTMLGGARSLGVSTLVTAEGTRAGLRQGQLAGDRANLFALVKVVGPIVYAQLYARGKAIGLPQLPFVLNAVLMLAAAMLSYRLLPTGADGNASADEAAAAAAAPTRARGRLRALRERFGRGR</sequence>
<dbReference type="SUPFAM" id="SSF103473">
    <property type="entry name" value="MFS general substrate transporter"/>
    <property type="match status" value="1"/>
</dbReference>
<name>A0A8J6CFR3_DIALT</name>
<feature type="transmembrane region" description="Helical" evidence="6">
    <location>
        <begin position="149"/>
        <end position="168"/>
    </location>
</feature>
<feature type="transmembrane region" description="Helical" evidence="6">
    <location>
        <begin position="417"/>
        <end position="435"/>
    </location>
</feature>
<proteinExistence type="predicted"/>
<evidence type="ECO:0000256" key="6">
    <source>
        <dbReference type="SAM" id="Phobius"/>
    </source>
</evidence>
<dbReference type="PROSITE" id="PS50850">
    <property type="entry name" value="MFS"/>
    <property type="match status" value="1"/>
</dbReference>
<dbReference type="OrthoDB" id="196650at2759"/>
<comment type="subcellular location">
    <subcellularLocation>
        <location evidence="1">Membrane</location>
        <topology evidence="1">Multi-pass membrane protein</topology>
    </subcellularLocation>
</comment>
<feature type="chain" id="PRO_5035184585" description="Major facilitator superfamily (MFS) profile domain-containing protein" evidence="7">
    <location>
        <begin position="17"/>
        <end position="473"/>
    </location>
</feature>
<accession>A0A8J6CFR3</accession>
<dbReference type="PROSITE" id="PS00216">
    <property type="entry name" value="SUGAR_TRANSPORT_1"/>
    <property type="match status" value="1"/>
</dbReference>
<dbReference type="InterPro" id="IPR020846">
    <property type="entry name" value="MFS_dom"/>
</dbReference>
<dbReference type="AlphaFoldDB" id="A0A8J6CFR3"/>
<feature type="domain" description="Major facilitator superfamily (MFS) profile" evidence="8">
    <location>
        <begin position="48"/>
        <end position="439"/>
    </location>
</feature>
<evidence type="ECO:0000256" key="4">
    <source>
        <dbReference type="ARBA" id="ARBA00023136"/>
    </source>
</evidence>
<evidence type="ECO:0000259" key="8">
    <source>
        <dbReference type="PROSITE" id="PS50850"/>
    </source>
</evidence>
<feature type="transmembrane region" description="Helical" evidence="6">
    <location>
        <begin position="205"/>
        <end position="225"/>
    </location>
</feature>
<organism evidence="9 10">
    <name type="scientific">Diacronema lutheri</name>
    <name type="common">Unicellular marine alga</name>
    <name type="synonym">Monochrysis lutheri</name>
    <dbReference type="NCBI Taxonomy" id="2081491"/>
    <lineage>
        <taxon>Eukaryota</taxon>
        <taxon>Haptista</taxon>
        <taxon>Haptophyta</taxon>
        <taxon>Pavlovophyceae</taxon>
        <taxon>Pavlovales</taxon>
        <taxon>Pavlovaceae</taxon>
        <taxon>Diacronema</taxon>
    </lineage>
</organism>
<dbReference type="GO" id="GO:0022857">
    <property type="term" value="F:transmembrane transporter activity"/>
    <property type="evidence" value="ECO:0007669"/>
    <property type="project" value="InterPro"/>
</dbReference>
<feature type="transmembrane region" description="Helical" evidence="6">
    <location>
        <begin position="296"/>
        <end position="316"/>
    </location>
</feature>
<keyword evidence="4 6" id="KW-0472">Membrane</keyword>
<keyword evidence="7" id="KW-0732">Signal</keyword>
<gene>
    <name evidence="9" type="ORF">KFE25_005493</name>
</gene>
<evidence type="ECO:0000256" key="1">
    <source>
        <dbReference type="ARBA" id="ARBA00004141"/>
    </source>
</evidence>
<feature type="region of interest" description="Disordered" evidence="5">
    <location>
        <begin position="24"/>
        <end position="43"/>
    </location>
</feature>
<dbReference type="Proteomes" id="UP000751190">
    <property type="component" value="Unassembled WGS sequence"/>
</dbReference>
<dbReference type="OMA" id="VSHALYW"/>
<evidence type="ECO:0000256" key="2">
    <source>
        <dbReference type="ARBA" id="ARBA00022692"/>
    </source>
</evidence>
<dbReference type="EMBL" id="JAGTXO010000009">
    <property type="protein sequence ID" value="KAG8465923.1"/>
    <property type="molecule type" value="Genomic_DNA"/>
</dbReference>
<keyword evidence="10" id="KW-1185">Reference proteome</keyword>